<feature type="region of interest" description="Disordered" evidence="1">
    <location>
        <begin position="43"/>
        <end position="77"/>
    </location>
</feature>
<sequence length="326" mass="34691">MAGNIQGFDAGNLALRPTETGVEARAGTARRIGGFFSQQAGAEQTLAQETSRLGSETAKLGSETSALGAEKGASMADTGRRLGSSIAEAGDAAVKYLDNKQISQGSAAWTNILQQATKDWNDISAHADPNDPTVAKKFMESLDGQLSTFKDEGFYTEGGQKWAEAHVEALRTHMAEKTMADMSTMAGEAARVNQKQTVNSLSATVHSDPTSLDFSPTALKSSTEGMISTSPNLTGAQAAAVRSELLQSGSEAIVKSAAIGYIEKTAKVPPWATDPKYAPYINGAELKQFESAAKAEAKKNELTQKQIERPTARLLIRRRMPPPIRL</sequence>
<evidence type="ECO:0000313" key="3">
    <source>
        <dbReference type="Proteomes" id="UP000183208"/>
    </source>
</evidence>
<proteinExistence type="predicted"/>
<evidence type="ECO:0000313" key="2">
    <source>
        <dbReference type="EMBL" id="SEE51175.1"/>
    </source>
</evidence>
<protein>
    <submittedName>
        <fullName evidence="2">Uncharacterized protein</fullName>
    </submittedName>
</protein>
<accession>A0A1M7JFK7</accession>
<reference evidence="2 3" key="1">
    <citation type="submission" date="2016-10" db="EMBL/GenBank/DDBJ databases">
        <authorList>
            <person name="de Groot N.N."/>
        </authorList>
    </citation>
    <scope>NUCLEOTIDE SEQUENCE [LARGE SCALE GENOMIC DNA]</scope>
    <source>
        <strain evidence="2 3">GAS522</strain>
    </source>
</reference>
<gene>
    <name evidence="2" type="ORF">SAMN05444171_7797</name>
</gene>
<dbReference type="EMBL" id="FNTI01000001">
    <property type="protein sequence ID" value="SEE51175.1"/>
    <property type="molecule type" value="Genomic_DNA"/>
</dbReference>
<dbReference type="AlphaFoldDB" id="A0A1M7JFK7"/>
<feature type="compositionally biased region" description="Polar residues" evidence="1">
    <location>
        <begin position="43"/>
        <end position="54"/>
    </location>
</feature>
<evidence type="ECO:0000256" key="1">
    <source>
        <dbReference type="SAM" id="MobiDB-lite"/>
    </source>
</evidence>
<dbReference type="Proteomes" id="UP000183208">
    <property type="component" value="Unassembled WGS sequence"/>
</dbReference>
<name>A0A1M7JFK7_9BRAD</name>
<organism evidence="2 3">
    <name type="scientific">Bradyrhizobium lablabi</name>
    <dbReference type="NCBI Taxonomy" id="722472"/>
    <lineage>
        <taxon>Bacteria</taxon>
        <taxon>Pseudomonadati</taxon>
        <taxon>Pseudomonadota</taxon>
        <taxon>Alphaproteobacteria</taxon>
        <taxon>Hyphomicrobiales</taxon>
        <taxon>Nitrobacteraceae</taxon>
        <taxon>Bradyrhizobium</taxon>
    </lineage>
</organism>